<keyword evidence="3" id="KW-0808">Transferase</keyword>
<dbReference type="InterPro" id="IPR003594">
    <property type="entry name" value="HATPase_dom"/>
</dbReference>
<evidence type="ECO:0000256" key="4">
    <source>
        <dbReference type="ARBA" id="ARBA00022777"/>
    </source>
</evidence>
<dbReference type="Proteomes" id="UP000317716">
    <property type="component" value="Unassembled WGS sequence"/>
</dbReference>
<evidence type="ECO:0000313" key="7">
    <source>
        <dbReference type="EMBL" id="TMQ57469.1"/>
    </source>
</evidence>
<dbReference type="GO" id="GO:0000160">
    <property type="term" value="P:phosphorelay signal transduction system"/>
    <property type="evidence" value="ECO:0007669"/>
    <property type="project" value="UniProtKB-KW"/>
</dbReference>
<dbReference type="EC" id="2.7.13.3" evidence="2"/>
<accession>A0A538T1G7</accession>
<dbReference type="InterPro" id="IPR005467">
    <property type="entry name" value="His_kinase_dom"/>
</dbReference>
<protein>
    <recommendedName>
        <fullName evidence="2">histidine kinase</fullName>
        <ecNumber evidence="2">2.7.13.3</ecNumber>
    </recommendedName>
</protein>
<dbReference type="Gene3D" id="3.30.565.10">
    <property type="entry name" value="Histidine kinase-like ATPase, C-terminal domain"/>
    <property type="match status" value="1"/>
</dbReference>
<dbReference type="GO" id="GO:0004673">
    <property type="term" value="F:protein histidine kinase activity"/>
    <property type="evidence" value="ECO:0007669"/>
    <property type="project" value="UniProtKB-EC"/>
</dbReference>
<evidence type="ECO:0000313" key="8">
    <source>
        <dbReference type="Proteomes" id="UP000317716"/>
    </source>
</evidence>
<organism evidence="7 8">
    <name type="scientific">Eiseniibacteriota bacterium</name>
    <dbReference type="NCBI Taxonomy" id="2212470"/>
    <lineage>
        <taxon>Bacteria</taxon>
        <taxon>Candidatus Eiseniibacteriota</taxon>
    </lineage>
</organism>
<evidence type="ECO:0000256" key="1">
    <source>
        <dbReference type="ARBA" id="ARBA00000085"/>
    </source>
</evidence>
<gene>
    <name evidence="7" type="ORF">E6K72_03660</name>
</gene>
<evidence type="ECO:0000256" key="2">
    <source>
        <dbReference type="ARBA" id="ARBA00012438"/>
    </source>
</evidence>
<name>A0A538T1G7_UNCEI</name>
<evidence type="ECO:0000256" key="5">
    <source>
        <dbReference type="ARBA" id="ARBA00023012"/>
    </source>
</evidence>
<feature type="non-terminal residue" evidence="7">
    <location>
        <position position="1"/>
    </location>
</feature>
<evidence type="ECO:0000256" key="3">
    <source>
        <dbReference type="ARBA" id="ARBA00022679"/>
    </source>
</evidence>
<sequence>AHGSGLGLTIVQRIVNEHRGSGVVESEPGRGTTFRLRLPVGSRA</sequence>
<dbReference type="PRINTS" id="PR00344">
    <property type="entry name" value="BCTRLSENSOR"/>
</dbReference>
<keyword evidence="4" id="KW-0418">Kinase</keyword>
<dbReference type="PANTHER" id="PTHR43711">
    <property type="entry name" value="TWO-COMPONENT HISTIDINE KINASE"/>
    <property type="match status" value="1"/>
</dbReference>
<comment type="caution">
    <text evidence="7">The sequence shown here is derived from an EMBL/GenBank/DDBJ whole genome shotgun (WGS) entry which is preliminary data.</text>
</comment>
<dbReference type="SUPFAM" id="SSF55874">
    <property type="entry name" value="ATPase domain of HSP90 chaperone/DNA topoisomerase II/histidine kinase"/>
    <property type="match status" value="1"/>
</dbReference>
<dbReference type="InterPro" id="IPR004358">
    <property type="entry name" value="Sig_transdc_His_kin-like_C"/>
</dbReference>
<dbReference type="InterPro" id="IPR036890">
    <property type="entry name" value="HATPase_C_sf"/>
</dbReference>
<dbReference type="Pfam" id="PF02518">
    <property type="entry name" value="HATPase_c"/>
    <property type="match status" value="1"/>
</dbReference>
<dbReference type="PROSITE" id="PS50109">
    <property type="entry name" value="HIS_KIN"/>
    <property type="match status" value="1"/>
</dbReference>
<dbReference type="AlphaFoldDB" id="A0A538T1G7"/>
<dbReference type="EMBL" id="VBOS01000122">
    <property type="protein sequence ID" value="TMQ57469.1"/>
    <property type="molecule type" value="Genomic_DNA"/>
</dbReference>
<proteinExistence type="predicted"/>
<dbReference type="PANTHER" id="PTHR43711:SF1">
    <property type="entry name" value="HISTIDINE KINASE 1"/>
    <property type="match status" value="1"/>
</dbReference>
<evidence type="ECO:0000259" key="6">
    <source>
        <dbReference type="PROSITE" id="PS50109"/>
    </source>
</evidence>
<comment type="catalytic activity">
    <reaction evidence="1">
        <text>ATP + protein L-histidine = ADP + protein N-phospho-L-histidine.</text>
        <dbReference type="EC" id="2.7.13.3"/>
    </reaction>
</comment>
<feature type="domain" description="Histidine kinase" evidence="6">
    <location>
        <begin position="1"/>
        <end position="42"/>
    </location>
</feature>
<reference evidence="7 8" key="1">
    <citation type="journal article" date="2019" name="Nat. Microbiol.">
        <title>Mediterranean grassland soil C-N compound turnover is dependent on rainfall and depth, and is mediated by genomically divergent microorganisms.</title>
        <authorList>
            <person name="Diamond S."/>
            <person name="Andeer P.F."/>
            <person name="Li Z."/>
            <person name="Crits-Christoph A."/>
            <person name="Burstein D."/>
            <person name="Anantharaman K."/>
            <person name="Lane K.R."/>
            <person name="Thomas B.C."/>
            <person name="Pan C."/>
            <person name="Northen T.R."/>
            <person name="Banfield J.F."/>
        </authorList>
    </citation>
    <scope>NUCLEOTIDE SEQUENCE [LARGE SCALE GENOMIC DNA]</scope>
    <source>
        <strain evidence="7">WS_2</strain>
    </source>
</reference>
<dbReference type="InterPro" id="IPR050736">
    <property type="entry name" value="Sensor_HK_Regulatory"/>
</dbReference>
<keyword evidence="5" id="KW-0902">Two-component regulatory system</keyword>